<feature type="region of interest" description="Disordered" evidence="1">
    <location>
        <begin position="19"/>
        <end position="42"/>
    </location>
</feature>
<gene>
    <name evidence="3" type="primary">RvY_15430-1</name>
    <name evidence="3" type="synonym">RvY_15430.1</name>
    <name evidence="3" type="ORF">RvY_15430</name>
</gene>
<evidence type="ECO:0000259" key="2">
    <source>
        <dbReference type="Pfam" id="PF07051"/>
    </source>
</evidence>
<dbReference type="Pfam" id="PF07051">
    <property type="entry name" value="OCIA"/>
    <property type="match status" value="1"/>
</dbReference>
<protein>
    <recommendedName>
        <fullName evidence="2">OCIA domain-containing protein</fullName>
    </recommendedName>
</protein>
<dbReference type="Proteomes" id="UP000186922">
    <property type="component" value="Unassembled WGS sequence"/>
</dbReference>
<sequence>MATQQPGDASIDQQRSMDNLSQQPYGNRPGGHGLHSRDHGPGSMGLSVEELKVIQECRSDANWKYALPGATIGAALVIAGMNRGVISPRGTFFKATGAAVFGNFLGRWAYSSFGNCQDKLAKLQNSHIGETARKLIEAGVRLPPYLIVAGSEGPFSFSFMSPWRNRGYGAGYRYFDPETNEYRTNTAFAPKEQSYTPYYDSRYGGFRQEGVAYTGDKDKLTR</sequence>
<evidence type="ECO:0000313" key="3">
    <source>
        <dbReference type="EMBL" id="GAV05275.1"/>
    </source>
</evidence>
<organism evidence="3 4">
    <name type="scientific">Ramazzottius varieornatus</name>
    <name type="common">Water bear</name>
    <name type="synonym">Tardigrade</name>
    <dbReference type="NCBI Taxonomy" id="947166"/>
    <lineage>
        <taxon>Eukaryota</taxon>
        <taxon>Metazoa</taxon>
        <taxon>Ecdysozoa</taxon>
        <taxon>Tardigrada</taxon>
        <taxon>Eutardigrada</taxon>
        <taxon>Parachela</taxon>
        <taxon>Hypsibioidea</taxon>
        <taxon>Ramazzottiidae</taxon>
        <taxon>Ramazzottius</taxon>
    </lineage>
</organism>
<dbReference type="PANTHER" id="PTHR13336:SF3">
    <property type="entry name" value="OCIA DOMAIN-CONTAINING PROTEIN 1"/>
    <property type="match status" value="1"/>
</dbReference>
<feature type="domain" description="OCIA" evidence="2">
    <location>
        <begin position="46"/>
        <end position="127"/>
    </location>
</feature>
<dbReference type="GO" id="GO:0005768">
    <property type="term" value="C:endosome"/>
    <property type="evidence" value="ECO:0007669"/>
    <property type="project" value="TreeGrafter"/>
</dbReference>
<dbReference type="PANTHER" id="PTHR13336">
    <property type="entry name" value="OVARIAN CARCINOMA IMMUNOREACTIVE ANTIGEN"/>
    <property type="match status" value="1"/>
</dbReference>
<reference evidence="3 4" key="1">
    <citation type="journal article" date="2016" name="Nat. Commun.">
        <title>Extremotolerant tardigrade genome and improved radiotolerance of human cultured cells by tardigrade-unique protein.</title>
        <authorList>
            <person name="Hashimoto T."/>
            <person name="Horikawa D.D."/>
            <person name="Saito Y."/>
            <person name="Kuwahara H."/>
            <person name="Kozuka-Hata H."/>
            <person name="Shin-I T."/>
            <person name="Minakuchi Y."/>
            <person name="Ohishi K."/>
            <person name="Motoyama A."/>
            <person name="Aizu T."/>
            <person name="Enomoto A."/>
            <person name="Kondo K."/>
            <person name="Tanaka S."/>
            <person name="Hara Y."/>
            <person name="Koshikawa S."/>
            <person name="Sagara H."/>
            <person name="Miura T."/>
            <person name="Yokobori S."/>
            <person name="Miyagawa K."/>
            <person name="Suzuki Y."/>
            <person name="Kubo T."/>
            <person name="Oyama M."/>
            <person name="Kohara Y."/>
            <person name="Fujiyama A."/>
            <person name="Arakawa K."/>
            <person name="Katayama T."/>
            <person name="Toyoda A."/>
            <person name="Kunieda T."/>
        </authorList>
    </citation>
    <scope>NUCLEOTIDE SEQUENCE [LARGE SCALE GENOMIC DNA]</scope>
    <source>
        <strain evidence="3 4">YOKOZUNA-1</strain>
    </source>
</reference>
<comment type="caution">
    <text evidence="3">The sequence shown here is derived from an EMBL/GenBank/DDBJ whole genome shotgun (WGS) entry which is preliminary data.</text>
</comment>
<evidence type="ECO:0000256" key="1">
    <source>
        <dbReference type="SAM" id="MobiDB-lite"/>
    </source>
</evidence>
<dbReference type="AlphaFoldDB" id="A0A1D1VUW8"/>
<dbReference type="OrthoDB" id="6513616at2759"/>
<dbReference type="InterPro" id="IPR040187">
    <property type="entry name" value="OCAD1/2"/>
</dbReference>
<dbReference type="EMBL" id="BDGG01000012">
    <property type="protein sequence ID" value="GAV05275.1"/>
    <property type="molecule type" value="Genomic_DNA"/>
</dbReference>
<keyword evidence="4" id="KW-1185">Reference proteome</keyword>
<dbReference type="InterPro" id="IPR009764">
    <property type="entry name" value="OCIA_dom"/>
</dbReference>
<evidence type="ECO:0000313" key="4">
    <source>
        <dbReference type="Proteomes" id="UP000186922"/>
    </source>
</evidence>
<accession>A0A1D1VUW8</accession>
<name>A0A1D1VUW8_RAMVA</name>
<proteinExistence type="predicted"/>